<protein>
    <recommendedName>
        <fullName evidence="1">Hemerythrin-like domain-containing protein</fullName>
    </recommendedName>
</protein>
<dbReference type="CDD" id="cd12108">
    <property type="entry name" value="Hr-like"/>
    <property type="match status" value="1"/>
</dbReference>
<dbReference type="AlphaFoldDB" id="A0A8A1MDC2"/>
<name>A0A8A1MDC2_AJECA</name>
<dbReference type="EMBL" id="CP069114">
    <property type="protein sequence ID" value="QSS63921.1"/>
    <property type="molecule type" value="Genomic_DNA"/>
</dbReference>
<dbReference type="InterPro" id="IPR012312">
    <property type="entry name" value="Hemerythrin-like"/>
</dbReference>
<dbReference type="Gene3D" id="1.20.120.520">
    <property type="entry name" value="nmb1532 protein domain like"/>
    <property type="match status" value="1"/>
</dbReference>
<dbReference type="VEuPathDB" id="FungiDB:I7I51_00982"/>
<dbReference type="InterPro" id="IPR053206">
    <property type="entry name" value="Dimeric_xanthone_biosynth"/>
</dbReference>
<evidence type="ECO:0000259" key="1">
    <source>
        <dbReference type="Pfam" id="PF01814"/>
    </source>
</evidence>
<dbReference type="OrthoDB" id="10044044at2759"/>
<accession>A0A8A1MDC2</accession>
<dbReference type="Pfam" id="PF01814">
    <property type="entry name" value="Hemerythrin"/>
    <property type="match status" value="1"/>
</dbReference>
<sequence length="190" mass="22245">MSEVQNTPVAQPAASADPLPELSAEDFEVFNFFAEKMDFHHNQFRVSWTKLYDACVANELPKDMSLEQFIELGTEFCNNLEIHHSLEEAWVFPILGQRMPAFKDEHKKVELLVQHTHIHTGLTNLLEYLSACKEGKKEFALEDLKTLMDGFREILWVHMDNEVDELRPDKLRKYWSLEEVMAMPFYDPIK</sequence>
<reference evidence="2" key="1">
    <citation type="submission" date="2021-01" db="EMBL/GenBank/DDBJ databases">
        <title>Chromosome-level genome assembly of a human fungal pathogen reveals clustering of transcriptionally co-regulated genes.</title>
        <authorList>
            <person name="Voorhies M."/>
            <person name="Cohen S."/>
            <person name="Shea T.P."/>
            <person name="Petrus S."/>
            <person name="Munoz J.F."/>
            <person name="Poplawski S."/>
            <person name="Goldman W.E."/>
            <person name="Michael T."/>
            <person name="Cuomo C.A."/>
            <person name="Sil A."/>
            <person name="Beyhan S."/>
        </authorList>
    </citation>
    <scope>NUCLEOTIDE SEQUENCE</scope>
    <source>
        <strain evidence="2">WU24</strain>
    </source>
</reference>
<organism evidence="2 3">
    <name type="scientific">Ajellomyces capsulatus</name>
    <name type="common">Darling's disease fungus</name>
    <name type="synonym">Histoplasma capsulatum</name>
    <dbReference type="NCBI Taxonomy" id="5037"/>
    <lineage>
        <taxon>Eukaryota</taxon>
        <taxon>Fungi</taxon>
        <taxon>Dikarya</taxon>
        <taxon>Ascomycota</taxon>
        <taxon>Pezizomycotina</taxon>
        <taxon>Eurotiomycetes</taxon>
        <taxon>Eurotiomycetidae</taxon>
        <taxon>Onygenales</taxon>
        <taxon>Ajellomycetaceae</taxon>
        <taxon>Histoplasma</taxon>
    </lineage>
</organism>
<dbReference type="PANTHER" id="PTHR38048">
    <property type="entry name" value="EXPRESSED PROTEIN"/>
    <property type="match status" value="1"/>
</dbReference>
<dbReference type="Proteomes" id="UP000663671">
    <property type="component" value="Chromosome 1"/>
</dbReference>
<dbReference type="PANTHER" id="PTHR38048:SF1">
    <property type="entry name" value="HEMERYTHRIN-LIKE DOMAIN-CONTAINING PROTEIN"/>
    <property type="match status" value="1"/>
</dbReference>
<gene>
    <name evidence="2" type="ORF">I7I51_00982</name>
</gene>
<feature type="domain" description="Hemerythrin-like" evidence="1">
    <location>
        <begin position="35"/>
        <end position="166"/>
    </location>
</feature>
<evidence type="ECO:0000313" key="3">
    <source>
        <dbReference type="Proteomes" id="UP000663671"/>
    </source>
</evidence>
<proteinExistence type="predicted"/>
<evidence type="ECO:0000313" key="2">
    <source>
        <dbReference type="EMBL" id="QSS63921.1"/>
    </source>
</evidence>